<proteinExistence type="predicted"/>
<keyword evidence="2" id="KW-0812">Transmembrane</keyword>
<feature type="compositionally biased region" description="Basic and acidic residues" evidence="1">
    <location>
        <begin position="699"/>
        <end position="712"/>
    </location>
</feature>
<evidence type="ECO:0000256" key="2">
    <source>
        <dbReference type="SAM" id="Phobius"/>
    </source>
</evidence>
<feature type="transmembrane region" description="Helical" evidence="2">
    <location>
        <begin position="82"/>
        <end position="101"/>
    </location>
</feature>
<accession>A0A7S3ZLY7</accession>
<feature type="transmembrane region" description="Helical" evidence="2">
    <location>
        <begin position="47"/>
        <end position="70"/>
    </location>
</feature>
<dbReference type="EMBL" id="CAKKNE010000002">
    <property type="protein sequence ID" value="CAH0368522.1"/>
    <property type="molecule type" value="Genomic_DNA"/>
</dbReference>
<organism evidence="3">
    <name type="scientific">Pelagomonas calceolata</name>
    <dbReference type="NCBI Taxonomy" id="35677"/>
    <lineage>
        <taxon>Eukaryota</taxon>
        <taxon>Sar</taxon>
        <taxon>Stramenopiles</taxon>
        <taxon>Ochrophyta</taxon>
        <taxon>Pelagophyceae</taxon>
        <taxon>Pelagomonadales</taxon>
        <taxon>Pelagomonadaceae</taxon>
        <taxon>Pelagomonas</taxon>
    </lineage>
</organism>
<evidence type="ECO:0000313" key="4">
    <source>
        <dbReference type="EMBL" id="CAH0368522.1"/>
    </source>
</evidence>
<keyword evidence="5" id="KW-1185">Reference proteome</keyword>
<protein>
    <submittedName>
        <fullName evidence="3">Uncharacterized protein</fullName>
    </submittedName>
</protein>
<evidence type="ECO:0000313" key="3">
    <source>
        <dbReference type="EMBL" id="CAE0687446.1"/>
    </source>
</evidence>
<sequence length="871" mass="97759">MASDAAEQSRAAAPAAAAAPTQYNMYRKAALAVVVAWMAKTRSITPILFPLKVVAAIAFVGAAGAALFLLVPNHLLVPSSKYRKAIAAVILVWSVYTRSLYPVILALKAAGACAFLVAGFLVLLAIGAVLVFKYGPPEEEEKKTPYARGASGAPGNVYAPDEKIGAQLGNYTDSDFQGLLDSVPEEYRLKLIKARRMLEEAAEPGEKPSDYENESSEPHPLQYSLIESAPMSIASFRNNEPILVEVFGLTTEEGRKLNGKRGWVQRRVEHRLRVWFSSTDSHEASLEELRRTPSCFSKNIKTAHLRLCRSIHHVRPVTEHRLLSGRAGDIDNATPRLGKFKTKEEGGFFVFFPGLRRDDVASFDCLRCCPAEVGNWGGVEVLSEEDVRHRLLQEKHAWDPLNGPGWPGIYDDKRRLGLVRAAREDVARRPTFREACELWSQIDGRMAKVEGYQPYVLILRCRFSGTTEVFREGVEWLVNTCFRDRIVSTCGLSVISTEVVNTTGFVVLASQGGRERYELLRDVTDGPFCFSIDDRRLAFECSSDELSEKDIIDARDKPKKREFQYFKRSPCGRFTFTSWWPDGSNYPFADALLEMRGDAKPTPPVREKKSKFGHASHFAYGPSNCRITPDILGMHEDEVRAARKRWAEKAEAVGRKAEPSSKPYTAPDLYGEVDREEAARPAEHPASQHVDDYFQQRKREAEERYKQQERDAPNVPSRPWKYQDVQEEGLPDDKRAWTMDGDKPLESLFEGLRKMGCNVETGGGDGGFRFSYGGSDGSAKAPSKEKQERMAREHAQTFEDRYPDAPDHPMFEKARKAAERAREPMVSLETPLDELLDPATSDDRVMPPPIIDEGVPESKESMPSELRENYM</sequence>
<evidence type="ECO:0000256" key="1">
    <source>
        <dbReference type="SAM" id="MobiDB-lite"/>
    </source>
</evidence>
<dbReference type="Proteomes" id="UP000789595">
    <property type="component" value="Unassembled WGS sequence"/>
</dbReference>
<gene>
    <name evidence="3" type="ORF">PCAL00307_LOCUS2880</name>
    <name evidence="4" type="ORF">PECAL_2P15890</name>
</gene>
<reference evidence="4" key="2">
    <citation type="submission" date="2021-11" db="EMBL/GenBank/DDBJ databases">
        <authorList>
            <consortium name="Genoscope - CEA"/>
            <person name="William W."/>
        </authorList>
    </citation>
    <scope>NUCLEOTIDE SEQUENCE</scope>
</reference>
<reference evidence="3" key="1">
    <citation type="submission" date="2021-01" db="EMBL/GenBank/DDBJ databases">
        <authorList>
            <person name="Corre E."/>
            <person name="Pelletier E."/>
            <person name="Niang G."/>
            <person name="Scheremetjew M."/>
            <person name="Finn R."/>
            <person name="Kale V."/>
            <person name="Holt S."/>
            <person name="Cochrane G."/>
            <person name="Meng A."/>
            <person name="Brown T."/>
            <person name="Cohen L."/>
        </authorList>
    </citation>
    <scope>NUCLEOTIDE SEQUENCE</scope>
    <source>
        <strain evidence="3">CCMP1756</strain>
    </source>
</reference>
<feature type="region of interest" description="Disordered" evidence="1">
    <location>
        <begin position="769"/>
        <end position="871"/>
    </location>
</feature>
<evidence type="ECO:0000313" key="5">
    <source>
        <dbReference type="Proteomes" id="UP000789595"/>
    </source>
</evidence>
<feature type="transmembrane region" description="Helical" evidence="2">
    <location>
        <begin position="113"/>
        <end position="135"/>
    </location>
</feature>
<feature type="compositionally biased region" description="Basic and acidic residues" evidence="1">
    <location>
        <begin position="856"/>
        <end position="871"/>
    </location>
</feature>
<keyword evidence="2" id="KW-0472">Membrane</keyword>
<dbReference type="AlphaFoldDB" id="A0A7S3ZLY7"/>
<dbReference type="EMBL" id="HBIW01003483">
    <property type="protein sequence ID" value="CAE0687446.1"/>
    <property type="molecule type" value="Transcribed_RNA"/>
</dbReference>
<keyword evidence="2" id="KW-1133">Transmembrane helix</keyword>
<feature type="compositionally biased region" description="Basic and acidic residues" evidence="1">
    <location>
        <begin position="782"/>
        <end position="823"/>
    </location>
</feature>
<feature type="region of interest" description="Disordered" evidence="1">
    <location>
        <begin position="699"/>
        <end position="720"/>
    </location>
</feature>
<name>A0A7S3ZLY7_9STRA</name>